<accession>A0A1B6CCA4</accession>
<feature type="transmembrane region" description="Helical" evidence="5">
    <location>
        <begin position="264"/>
        <end position="283"/>
    </location>
</feature>
<dbReference type="InterPro" id="IPR036259">
    <property type="entry name" value="MFS_trans_sf"/>
</dbReference>
<dbReference type="InterPro" id="IPR005828">
    <property type="entry name" value="MFS_sugar_transport-like"/>
</dbReference>
<proteinExistence type="predicted"/>
<dbReference type="Pfam" id="PF00083">
    <property type="entry name" value="Sugar_tr"/>
    <property type="match status" value="1"/>
</dbReference>
<keyword evidence="3 5" id="KW-1133">Transmembrane helix</keyword>
<feature type="transmembrane region" description="Helical" evidence="5">
    <location>
        <begin position="131"/>
        <end position="154"/>
    </location>
</feature>
<evidence type="ECO:0000313" key="7">
    <source>
        <dbReference type="EMBL" id="JAS11029.1"/>
    </source>
</evidence>
<feature type="domain" description="Major facilitator superfamily (MFS) profile" evidence="6">
    <location>
        <begin position="1"/>
        <end position="287"/>
    </location>
</feature>
<dbReference type="GO" id="GO:0022857">
    <property type="term" value="F:transmembrane transporter activity"/>
    <property type="evidence" value="ECO:0007669"/>
    <property type="project" value="InterPro"/>
</dbReference>
<sequence>MELCIGPYASYHTLIIINAVSPVLFLICSPWVPESPYFLLNNNKKDEAVKTMVWLRGGITTKSAETIVTDIQAFIDRSKTDKKSIKDLVATPATIKGLLMTIILLALQQLSGMPVMLIYTQQLFEQTGTNISASLSAILFGIVYVLGATAGPVFSKQCGFRLPLIVSCLFLFLCEFILGVYLYFDANGYEVSQFKFTVMVCVLGYAAIYNFALGPMPWAIMGEVLPPNVKGKASTIATFCCFLSAFLAVKMFPILSDILPNYVIFWMFASVNIIASVFTLLFVPNTKGMSLQQIQDKLASKKPTNGSEQT</sequence>
<dbReference type="InterPro" id="IPR050549">
    <property type="entry name" value="MFS_Trehalose_Transporter"/>
</dbReference>
<evidence type="ECO:0000256" key="1">
    <source>
        <dbReference type="ARBA" id="ARBA00004141"/>
    </source>
</evidence>
<dbReference type="Gene3D" id="1.20.1250.20">
    <property type="entry name" value="MFS general substrate transporter like domains"/>
    <property type="match status" value="1"/>
</dbReference>
<comment type="subcellular location">
    <subcellularLocation>
        <location evidence="1">Membrane</location>
        <topology evidence="1">Multi-pass membrane protein</topology>
    </subcellularLocation>
</comment>
<keyword evidence="2 5" id="KW-0812">Transmembrane</keyword>
<dbReference type="PANTHER" id="PTHR48021:SF47">
    <property type="entry name" value="GH17672P"/>
    <property type="match status" value="1"/>
</dbReference>
<evidence type="ECO:0000256" key="4">
    <source>
        <dbReference type="ARBA" id="ARBA00023136"/>
    </source>
</evidence>
<dbReference type="PROSITE" id="PS50850">
    <property type="entry name" value="MFS"/>
    <property type="match status" value="1"/>
</dbReference>
<protein>
    <recommendedName>
        <fullName evidence="6">Major facilitator superfamily (MFS) profile domain-containing protein</fullName>
    </recommendedName>
</protein>
<name>A0A1B6CCA4_9HEMI</name>
<feature type="transmembrane region" description="Helical" evidence="5">
    <location>
        <begin position="98"/>
        <end position="119"/>
    </location>
</feature>
<evidence type="ECO:0000256" key="3">
    <source>
        <dbReference type="ARBA" id="ARBA00022989"/>
    </source>
</evidence>
<organism evidence="7">
    <name type="scientific">Clastoptera arizonana</name>
    <name type="common">Arizona spittle bug</name>
    <dbReference type="NCBI Taxonomy" id="38151"/>
    <lineage>
        <taxon>Eukaryota</taxon>
        <taxon>Metazoa</taxon>
        <taxon>Ecdysozoa</taxon>
        <taxon>Arthropoda</taxon>
        <taxon>Hexapoda</taxon>
        <taxon>Insecta</taxon>
        <taxon>Pterygota</taxon>
        <taxon>Neoptera</taxon>
        <taxon>Paraneoptera</taxon>
        <taxon>Hemiptera</taxon>
        <taxon>Auchenorrhyncha</taxon>
        <taxon>Cercopoidea</taxon>
        <taxon>Clastopteridae</taxon>
        <taxon>Clastoptera</taxon>
    </lineage>
</organism>
<dbReference type="PANTHER" id="PTHR48021">
    <property type="match status" value="1"/>
</dbReference>
<feature type="transmembrane region" description="Helical" evidence="5">
    <location>
        <begin position="160"/>
        <end position="184"/>
    </location>
</feature>
<feature type="transmembrane region" description="Helical" evidence="5">
    <location>
        <begin position="233"/>
        <end position="252"/>
    </location>
</feature>
<keyword evidence="4 5" id="KW-0472">Membrane</keyword>
<feature type="transmembrane region" description="Helical" evidence="5">
    <location>
        <begin position="12"/>
        <end position="32"/>
    </location>
</feature>
<feature type="transmembrane region" description="Helical" evidence="5">
    <location>
        <begin position="196"/>
        <end position="213"/>
    </location>
</feature>
<evidence type="ECO:0000256" key="5">
    <source>
        <dbReference type="SAM" id="Phobius"/>
    </source>
</evidence>
<dbReference type="EMBL" id="GEDC01026269">
    <property type="protein sequence ID" value="JAS11029.1"/>
    <property type="molecule type" value="Transcribed_RNA"/>
</dbReference>
<evidence type="ECO:0000259" key="6">
    <source>
        <dbReference type="PROSITE" id="PS50850"/>
    </source>
</evidence>
<gene>
    <name evidence="7" type="ORF">g.38051</name>
</gene>
<dbReference type="GO" id="GO:0016020">
    <property type="term" value="C:membrane"/>
    <property type="evidence" value="ECO:0007669"/>
    <property type="project" value="UniProtKB-SubCell"/>
</dbReference>
<evidence type="ECO:0000256" key="2">
    <source>
        <dbReference type="ARBA" id="ARBA00022692"/>
    </source>
</evidence>
<dbReference type="SUPFAM" id="SSF103473">
    <property type="entry name" value="MFS general substrate transporter"/>
    <property type="match status" value="1"/>
</dbReference>
<dbReference type="AlphaFoldDB" id="A0A1B6CCA4"/>
<reference evidence="7" key="1">
    <citation type="submission" date="2015-12" db="EMBL/GenBank/DDBJ databases">
        <title>De novo transcriptome assembly of four potential Pierce s Disease insect vectors from Arizona vineyards.</title>
        <authorList>
            <person name="Tassone E.E."/>
        </authorList>
    </citation>
    <scope>NUCLEOTIDE SEQUENCE</scope>
</reference>
<dbReference type="InterPro" id="IPR020846">
    <property type="entry name" value="MFS_dom"/>
</dbReference>